<keyword evidence="6" id="KW-0812">Transmembrane</keyword>
<keyword evidence="3" id="KW-0274">FAD</keyword>
<evidence type="ECO:0000256" key="2">
    <source>
        <dbReference type="ARBA" id="ARBA00022630"/>
    </source>
</evidence>
<feature type="transmembrane region" description="Helical" evidence="6">
    <location>
        <begin position="405"/>
        <end position="425"/>
    </location>
</feature>
<evidence type="ECO:0000256" key="1">
    <source>
        <dbReference type="ARBA" id="ARBA00001974"/>
    </source>
</evidence>
<gene>
    <name evidence="7" type="ORF">CTAYLR_003339</name>
</gene>
<organism evidence="7 8">
    <name type="scientific">Chrysophaeum taylorii</name>
    <dbReference type="NCBI Taxonomy" id="2483200"/>
    <lineage>
        <taxon>Eukaryota</taxon>
        <taxon>Sar</taxon>
        <taxon>Stramenopiles</taxon>
        <taxon>Ochrophyta</taxon>
        <taxon>Pelagophyceae</taxon>
        <taxon>Pelagomonadales</taxon>
        <taxon>Pelagomonadaceae</taxon>
        <taxon>Chrysophaeum</taxon>
    </lineage>
</organism>
<comment type="cofactor">
    <cofactor evidence="1">
        <name>FAD</name>
        <dbReference type="ChEBI" id="CHEBI:57692"/>
    </cofactor>
</comment>
<evidence type="ECO:0000313" key="7">
    <source>
        <dbReference type="EMBL" id="KAJ8604001.1"/>
    </source>
</evidence>
<keyword evidence="4" id="KW-0560">Oxidoreductase</keyword>
<protein>
    <submittedName>
        <fullName evidence="7">Uncharacterized protein</fullName>
    </submittedName>
</protein>
<name>A0AAD7UG39_9STRA</name>
<evidence type="ECO:0000256" key="4">
    <source>
        <dbReference type="ARBA" id="ARBA00023002"/>
    </source>
</evidence>
<keyword evidence="6" id="KW-1133">Transmembrane helix</keyword>
<feature type="region of interest" description="Disordered" evidence="5">
    <location>
        <begin position="362"/>
        <end position="386"/>
    </location>
</feature>
<proteinExistence type="predicted"/>
<evidence type="ECO:0000256" key="6">
    <source>
        <dbReference type="SAM" id="Phobius"/>
    </source>
</evidence>
<accession>A0AAD7UG39</accession>
<dbReference type="EMBL" id="JAQMWT010000341">
    <property type="protein sequence ID" value="KAJ8604001.1"/>
    <property type="molecule type" value="Genomic_DNA"/>
</dbReference>
<dbReference type="AlphaFoldDB" id="A0AAD7UG39"/>
<dbReference type="GO" id="GO:0071949">
    <property type="term" value="F:FAD binding"/>
    <property type="evidence" value="ECO:0007669"/>
    <property type="project" value="TreeGrafter"/>
</dbReference>
<keyword evidence="2" id="KW-0285">Flavoprotein</keyword>
<dbReference type="PANTHER" id="PTHR19370:SF185">
    <property type="entry name" value="NADH-CYTOCHROME B5 REDUCTASE"/>
    <property type="match status" value="1"/>
</dbReference>
<dbReference type="PANTHER" id="PTHR19370">
    <property type="entry name" value="NADH-CYTOCHROME B5 REDUCTASE"/>
    <property type="match status" value="1"/>
</dbReference>
<evidence type="ECO:0000313" key="8">
    <source>
        <dbReference type="Proteomes" id="UP001230188"/>
    </source>
</evidence>
<feature type="compositionally biased region" description="Low complexity" evidence="5">
    <location>
        <begin position="794"/>
        <end position="805"/>
    </location>
</feature>
<feature type="transmembrane region" description="Helical" evidence="6">
    <location>
        <begin position="467"/>
        <end position="491"/>
    </location>
</feature>
<dbReference type="Proteomes" id="UP001230188">
    <property type="component" value="Unassembled WGS sequence"/>
</dbReference>
<dbReference type="GO" id="GO:0016491">
    <property type="term" value="F:oxidoreductase activity"/>
    <property type="evidence" value="ECO:0007669"/>
    <property type="project" value="UniProtKB-KW"/>
</dbReference>
<feature type="region of interest" description="Disordered" evidence="5">
    <location>
        <begin position="211"/>
        <end position="230"/>
    </location>
</feature>
<keyword evidence="8" id="KW-1185">Reference proteome</keyword>
<sequence>MLEASRGELASLRRVIARKVKIEEQYSALLSDFRREKGRVCEAEVAAGQARAEMARSLREAGNVSNVESRLVGTWRALRDRGEATIGRASAVARVVERLFDKYVAAAAQVHAETRTSCDMWLADAQYRVAAAVLETAWRAFSEELGNLFRVAKAAEIEARRTLFAATTALADACHAAGAQRVDLGEEPDYEAVANSDLGARATDLAARRRLQAPRGQAEDQAADPPVDDVTLGPPVYSPLVVAARVLDRRRDGPVVISPGKRWRACLVVVTADKFLHAFDLPPDDAAAAEKKKTIDDAFDDVVATGTDDFLGAADARSPKDPLKPAVSVDLTNSCLLLPTTEGPLDIVETIVNVGAKKLLGKTQTRKTTLRPRGGTSPNPDPDPASFDDLCRLLQKAVVVVEGPMMLRVVAVASAIAVVPGLALAPARLRATPRRQHQQRTRNLAAAVSAVRLDAPLLRRSAPLDAIFPPMGAVVAALAALAGAVTAAVIFSMVSSLFRDEGEVRGAERRSAVVATPQPAPVEEYEGGGGGRDSFGRIKHFARLQWGTVRAAFETLRLWWSSRFDDEPLATLPEMWAPCLLQDRREAGDGYVAYRFALKAGPGFVLPLSLGQELTVMCLDDKNRPVRASFPLASSRRDPTGTVEIVLPAANRLLRRMQLGALTAEQLTVANALDGLAVGGEAAVRAGRKAFDYKGPHLPITSLQCFVEELGAIPTLQVLQESLVKGQSTVESADVFCINSTEDDFALYDKLEETYYKFHRKMTLACVLDDNLYDGILDADAPPPDKSQSDDKSTPSSSSSSSSSSTKRRQKTPTTIFQRNDDLRMAVRPWQPGMLAVVAGPPSFETLVSRHLTSVLGYPQDCVLAL</sequence>
<dbReference type="InterPro" id="IPR001834">
    <property type="entry name" value="CBR-like"/>
</dbReference>
<keyword evidence="6" id="KW-0472">Membrane</keyword>
<evidence type="ECO:0000256" key="5">
    <source>
        <dbReference type="SAM" id="MobiDB-lite"/>
    </source>
</evidence>
<comment type="caution">
    <text evidence="7">The sequence shown here is derived from an EMBL/GenBank/DDBJ whole genome shotgun (WGS) entry which is preliminary data.</text>
</comment>
<evidence type="ECO:0000256" key="3">
    <source>
        <dbReference type="ARBA" id="ARBA00022827"/>
    </source>
</evidence>
<reference evidence="7" key="1">
    <citation type="submission" date="2023-01" db="EMBL/GenBank/DDBJ databases">
        <title>Metagenome sequencing of chrysophaentin producing Chrysophaeum taylorii.</title>
        <authorList>
            <person name="Davison J."/>
            <person name="Bewley C."/>
        </authorList>
    </citation>
    <scope>NUCLEOTIDE SEQUENCE</scope>
    <source>
        <strain evidence="7">NIES-1699</strain>
    </source>
</reference>
<feature type="region of interest" description="Disordered" evidence="5">
    <location>
        <begin position="778"/>
        <end position="818"/>
    </location>
</feature>